<evidence type="ECO:0000313" key="1">
    <source>
        <dbReference type="EMBL" id="MBB4866807.1"/>
    </source>
</evidence>
<reference evidence="1 2" key="1">
    <citation type="submission" date="2020-08" db="EMBL/GenBank/DDBJ databases">
        <title>Functional genomics of gut bacteria from endangered species of beetles.</title>
        <authorList>
            <person name="Carlos-Shanley C."/>
        </authorList>
    </citation>
    <scope>NUCLEOTIDE SEQUENCE [LARGE SCALE GENOMIC DNA]</scope>
    <source>
        <strain evidence="1 2">S00179</strain>
    </source>
</reference>
<dbReference type="Proteomes" id="UP000566995">
    <property type="component" value="Unassembled WGS sequence"/>
</dbReference>
<proteinExistence type="predicted"/>
<accession>A0A7W7KQ26</accession>
<protein>
    <submittedName>
        <fullName evidence="1">Uncharacterized protein</fullName>
    </submittedName>
</protein>
<evidence type="ECO:0000313" key="2">
    <source>
        <dbReference type="Proteomes" id="UP000566995"/>
    </source>
</evidence>
<dbReference type="RefSeq" id="WP_184595659.1">
    <property type="nucleotide sequence ID" value="NZ_JACHLI010000032.1"/>
</dbReference>
<dbReference type="AlphaFoldDB" id="A0A7W7KQ26"/>
<sequence>MISNHLELPVTFPFTEARIGLGLQRLLLNADFLFEDMTKAQLRSVNGAFKALLKLAAMEDYAPLAAMLEYELIRSSLEKLKTESLIPNVVYLQRHFKLFEQPVARRAASVIKRGRTRVKRDFAEITMQTWPAAMIMERHLHYTYSAERLLSVDKAPDAKEAVAKYLSSTPAQLMQTLLMYLCAPAEFACLRDLIGREHGLEVLRDKRSIQQVNKDLMTYVESANSALANGRQRLGVKNLSLDQFLALTDVDLDALANQSLAKLSFVQPLDSEFTKAVQTGSRPLSEVIAQTGTDPEWLAERIFKGASFNHVGQQQMASLIEFAFELMPLVEIDTGTMILEQLAPVIHCYSAIDEDLFHQVLTHLIGINLPKLVRTSVDMALYSIGAISTERMKQSIEAVSPKQSLNIMRQITTNPDLISTWMDNLEYSQSLPRPGKSRSTVIKAASES</sequence>
<gene>
    <name evidence="1" type="ORF">HNP46_005714</name>
</gene>
<comment type="caution">
    <text evidence="1">The sequence shown here is derived from an EMBL/GenBank/DDBJ whole genome shotgun (WGS) entry which is preliminary data.</text>
</comment>
<organism evidence="1 2">
    <name type="scientific">Pseudomonas nitroreducens</name>
    <dbReference type="NCBI Taxonomy" id="46680"/>
    <lineage>
        <taxon>Bacteria</taxon>
        <taxon>Pseudomonadati</taxon>
        <taxon>Pseudomonadota</taxon>
        <taxon>Gammaproteobacteria</taxon>
        <taxon>Pseudomonadales</taxon>
        <taxon>Pseudomonadaceae</taxon>
        <taxon>Pseudomonas</taxon>
    </lineage>
</organism>
<dbReference type="EMBL" id="JACHLI010000032">
    <property type="protein sequence ID" value="MBB4866807.1"/>
    <property type="molecule type" value="Genomic_DNA"/>
</dbReference>
<name>A0A7W7KQ26_PSENT</name>